<dbReference type="NCBIfam" id="TIGR02964">
    <property type="entry name" value="xanthine_xdhC"/>
    <property type="match status" value="1"/>
</dbReference>
<dbReference type="Pfam" id="PF02625">
    <property type="entry name" value="XdhC_CoxI"/>
    <property type="match status" value="1"/>
</dbReference>
<evidence type="ECO:0000313" key="4">
    <source>
        <dbReference type="Proteomes" id="UP000254343"/>
    </source>
</evidence>
<feature type="domain" description="XdhC- CoxI" evidence="1">
    <location>
        <begin position="15"/>
        <end position="71"/>
    </location>
</feature>
<dbReference type="SUPFAM" id="SSF51735">
    <property type="entry name" value="NAD(P)-binding Rossmann-fold domains"/>
    <property type="match status" value="1"/>
</dbReference>
<sequence>MAGSINEWLKTGTCAQERAILVQIVNALGSTPRDSDAVLIVTSRSLSGTIGGGALEWTAVEHAREMIEQEQDVSSLSIALGPFLGQCCGGHVTLDFRNVNSEVIKELQQSVHLREAQWPKVLVFGAGHVGRAIARAFGPLPFDVHLIDTRAEEVATLPSDVFAEVVEDPVDIVEKAEPGSIYLILTHSHTIDFLVGEAVLNRQDALYVGMIGSKSKRARYRSWYTSRGNKADLLSRLTLPIGSKNVRDKRPEIIAALVAAEIITTVHMNQSQEEFLADERRSAMSSS</sequence>
<dbReference type="PANTHER" id="PTHR30388:SF6">
    <property type="entry name" value="XANTHINE DEHYDROGENASE SUBUNIT A-RELATED"/>
    <property type="match status" value="1"/>
</dbReference>
<evidence type="ECO:0000259" key="2">
    <source>
        <dbReference type="Pfam" id="PF13478"/>
    </source>
</evidence>
<gene>
    <name evidence="3" type="ORF">NCTC12722_01091</name>
</gene>
<dbReference type="PANTHER" id="PTHR30388">
    <property type="entry name" value="ALDEHYDE OXIDOREDUCTASE MOLYBDENUM COFACTOR ASSEMBLY PROTEIN"/>
    <property type="match status" value="1"/>
</dbReference>
<dbReference type="InterPro" id="IPR052698">
    <property type="entry name" value="MoCofactor_Util/Proc"/>
</dbReference>
<reference evidence="3 4" key="1">
    <citation type="submission" date="2018-06" db="EMBL/GenBank/DDBJ databases">
        <authorList>
            <consortium name="Pathogen Informatics"/>
            <person name="Doyle S."/>
        </authorList>
    </citation>
    <scope>NUCLEOTIDE SEQUENCE [LARGE SCALE GENOMIC DNA]</scope>
    <source>
        <strain evidence="3 4">NCTC12722</strain>
    </source>
</reference>
<dbReference type="InterPro" id="IPR027051">
    <property type="entry name" value="XdhC_Rossmann_dom"/>
</dbReference>
<dbReference type="Proteomes" id="UP000254343">
    <property type="component" value="Unassembled WGS sequence"/>
</dbReference>
<dbReference type="OrthoDB" id="61481at2"/>
<name>A0A380W4S2_AFIFE</name>
<dbReference type="EMBL" id="UIGB01000001">
    <property type="protein sequence ID" value="SUU83912.1"/>
    <property type="molecule type" value="Genomic_DNA"/>
</dbReference>
<evidence type="ECO:0000259" key="1">
    <source>
        <dbReference type="Pfam" id="PF02625"/>
    </source>
</evidence>
<dbReference type="AlphaFoldDB" id="A0A380W4S2"/>
<accession>A0A380W4S2</accession>
<protein>
    <submittedName>
        <fullName evidence="3">Xanthine dehydrogenase accessory protein XdhC</fullName>
    </submittedName>
</protein>
<organism evidence="3 4">
    <name type="scientific">Afipia felis</name>
    <name type="common">Cat scratch disease bacillus</name>
    <dbReference type="NCBI Taxonomy" id="1035"/>
    <lineage>
        <taxon>Bacteria</taxon>
        <taxon>Pseudomonadati</taxon>
        <taxon>Pseudomonadota</taxon>
        <taxon>Alphaproteobacteria</taxon>
        <taxon>Hyphomicrobiales</taxon>
        <taxon>Nitrobacteraceae</taxon>
        <taxon>Afipia</taxon>
    </lineage>
</organism>
<evidence type="ECO:0000313" key="3">
    <source>
        <dbReference type="EMBL" id="SUU83912.1"/>
    </source>
</evidence>
<dbReference type="InterPro" id="IPR036291">
    <property type="entry name" value="NAD(P)-bd_dom_sf"/>
</dbReference>
<dbReference type="RefSeq" id="WP_002718691.1">
    <property type="nucleotide sequence ID" value="NZ_UFSI01000001.1"/>
</dbReference>
<feature type="domain" description="XdhC Rossmann" evidence="2">
    <location>
        <begin position="121"/>
        <end position="262"/>
    </location>
</feature>
<dbReference type="Gene3D" id="3.40.50.720">
    <property type="entry name" value="NAD(P)-binding Rossmann-like Domain"/>
    <property type="match status" value="1"/>
</dbReference>
<dbReference type="InterPro" id="IPR003777">
    <property type="entry name" value="XdhC_CoxI"/>
</dbReference>
<dbReference type="Pfam" id="PF13478">
    <property type="entry name" value="XdhC_C"/>
    <property type="match status" value="1"/>
</dbReference>
<dbReference type="InterPro" id="IPR014308">
    <property type="entry name" value="Xanthine_DH_XdhC"/>
</dbReference>
<proteinExistence type="predicted"/>